<evidence type="ECO:0000256" key="2">
    <source>
        <dbReference type="SAM" id="SignalP"/>
    </source>
</evidence>
<dbReference type="InterPro" id="IPR026444">
    <property type="entry name" value="Secre_tail"/>
</dbReference>
<dbReference type="Proteomes" id="UP000233767">
    <property type="component" value="Unassembled WGS sequence"/>
</dbReference>
<reference evidence="4 6" key="1">
    <citation type="submission" date="2017-12" db="EMBL/GenBank/DDBJ databases">
        <title>Genomic Encyclopedia of Type Strains, Phase III (KMG-III): the genomes of soil and plant-associated and newly described type strains.</title>
        <authorList>
            <person name="Whitman W."/>
        </authorList>
    </citation>
    <scope>NUCLEOTIDE SEQUENCE [LARGE SCALE GENOMIC DNA]</scope>
    <source>
        <strain evidence="4 6">IP-10</strain>
    </source>
</reference>
<keyword evidence="1 2" id="KW-0732">Signal</keyword>
<evidence type="ECO:0000313" key="5">
    <source>
        <dbReference type="EMBL" id="RLJ23800.1"/>
    </source>
</evidence>
<dbReference type="Proteomes" id="UP000275027">
    <property type="component" value="Unassembled WGS sequence"/>
</dbReference>
<dbReference type="AlphaFoldDB" id="A0A497TZG7"/>
<dbReference type="NCBIfam" id="TIGR04183">
    <property type="entry name" value="Por_Secre_tail"/>
    <property type="match status" value="1"/>
</dbReference>
<feature type="signal peptide" evidence="2">
    <location>
        <begin position="1"/>
        <end position="26"/>
    </location>
</feature>
<evidence type="ECO:0000313" key="4">
    <source>
        <dbReference type="EMBL" id="PKW20241.1"/>
    </source>
</evidence>
<accession>A0A497TZG7</accession>
<dbReference type="Pfam" id="PF18962">
    <property type="entry name" value="Por_Secre_tail"/>
    <property type="match status" value="1"/>
</dbReference>
<dbReference type="GO" id="GO:0005509">
    <property type="term" value="F:calcium ion binding"/>
    <property type="evidence" value="ECO:0007669"/>
    <property type="project" value="InterPro"/>
</dbReference>
<evidence type="ECO:0000259" key="3">
    <source>
        <dbReference type="Pfam" id="PF18962"/>
    </source>
</evidence>
<dbReference type="RefSeq" id="WP_101472773.1">
    <property type="nucleotide sequence ID" value="NZ_PJND01000010.1"/>
</dbReference>
<feature type="domain" description="Secretion system C-terminal sorting" evidence="3">
    <location>
        <begin position="438"/>
        <end position="508"/>
    </location>
</feature>
<comment type="caution">
    <text evidence="5">The sequence shown here is derived from an EMBL/GenBank/DDBJ whole genome shotgun (WGS) entry which is preliminary data.</text>
</comment>
<evidence type="ECO:0000256" key="1">
    <source>
        <dbReference type="ARBA" id="ARBA00022729"/>
    </source>
</evidence>
<proteinExistence type="predicted"/>
<dbReference type="InterPro" id="IPR028974">
    <property type="entry name" value="TSP_type-3_rpt"/>
</dbReference>
<name>A0A497TZG7_9FLAO</name>
<organism evidence="5 7">
    <name type="scientific">Flavobacterium lindanitolerans</name>
    <dbReference type="NCBI Taxonomy" id="428988"/>
    <lineage>
        <taxon>Bacteria</taxon>
        <taxon>Pseudomonadati</taxon>
        <taxon>Bacteroidota</taxon>
        <taxon>Flavobacteriia</taxon>
        <taxon>Flavobacteriales</taxon>
        <taxon>Flavobacteriaceae</taxon>
        <taxon>Flavobacterium</taxon>
    </lineage>
</organism>
<reference evidence="5 7" key="2">
    <citation type="submission" date="2018-10" db="EMBL/GenBank/DDBJ databases">
        <title>Genomic Encyclopedia of Archaeal and Bacterial Type Strains, Phase II (KMG-II): from individual species to whole genera.</title>
        <authorList>
            <person name="Goeker M."/>
        </authorList>
    </citation>
    <scope>NUCLEOTIDE SEQUENCE [LARGE SCALE GENOMIC DNA]</scope>
    <source>
        <strain evidence="5 7">DSM 21886</strain>
    </source>
</reference>
<keyword evidence="6" id="KW-1185">Reference proteome</keyword>
<sequence length="510" mass="56023">MINNYLTKKLFGVLLPLLFLSTKGNAQYTVSAIPHQAYTLVSPTPLFNVDDRNSPVITLPFNFTFYGNTYNQLVVSSNGYIDFRTNLANQNGPWQITTPIPNAGFGIKNAILACYHDLNNSGGTGTISYSIVGAAPYRKFILMFINQPQYGPCSAQKSTFQAVLYETLNTIDVQIISKPSCTAWNNGMAVTGIVNETGTMALTPPGRNSGSWSATQEGWRFSLPSEVNTYKYTKCDANSDGLETFNLQVVKDDLAAPNMEFYETLADLYNQVSPIMLTYSNLYPDQTIYAENNGQITKIILRAINCNVDYDLDTVATASEDLNGDGNLENDDTDGDGIPNFLDNDDDGDMVLTSFEYVFTSGRNSDAANSALDTDNDGIPNYLDNDDDGDGVLTINEDYNRNNNPADDDTNNNGLPDFLERAVALGVNEHALNNLISLYPNPASNLLNIDNRTNEVISNIAIYSINGMLVKQVPNAASTTSIPVSELQTGMYFVKMEVGNQVMNYKFIKK</sequence>
<dbReference type="EMBL" id="RCCB01000014">
    <property type="protein sequence ID" value="RLJ23800.1"/>
    <property type="molecule type" value="Genomic_DNA"/>
</dbReference>
<protein>
    <submittedName>
        <fullName evidence="4 5">Secreted protein (Por secretion system target)</fullName>
    </submittedName>
</protein>
<gene>
    <name evidence="4" type="ORF">B0G92_2953</name>
    <name evidence="5" type="ORF">CLV50_3074</name>
</gene>
<evidence type="ECO:0000313" key="6">
    <source>
        <dbReference type="Proteomes" id="UP000233767"/>
    </source>
</evidence>
<dbReference type="EMBL" id="PJND01000010">
    <property type="protein sequence ID" value="PKW20241.1"/>
    <property type="molecule type" value="Genomic_DNA"/>
</dbReference>
<evidence type="ECO:0000313" key="7">
    <source>
        <dbReference type="Proteomes" id="UP000275027"/>
    </source>
</evidence>
<dbReference type="Gene3D" id="4.10.1080.10">
    <property type="entry name" value="TSP type-3 repeat"/>
    <property type="match status" value="1"/>
</dbReference>
<feature type="chain" id="PRO_5019786404" evidence="2">
    <location>
        <begin position="27"/>
        <end position="510"/>
    </location>
</feature>